<feature type="region of interest" description="Disordered" evidence="1">
    <location>
        <begin position="1"/>
        <end position="27"/>
    </location>
</feature>
<dbReference type="Pfam" id="PF03435">
    <property type="entry name" value="Sacchrp_dh_NADP"/>
    <property type="match status" value="1"/>
</dbReference>
<feature type="domain" description="Saccharopine dehydrogenase NADP binding" evidence="2">
    <location>
        <begin position="36"/>
        <end position="163"/>
    </location>
</feature>
<dbReference type="GO" id="GO:0009247">
    <property type="term" value="P:glycolipid biosynthetic process"/>
    <property type="evidence" value="ECO:0007669"/>
    <property type="project" value="TreeGrafter"/>
</dbReference>
<dbReference type="Gene3D" id="3.40.50.720">
    <property type="entry name" value="NAD(P)-binding Rossmann-like Domain"/>
    <property type="match status" value="1"/>
</dbReference>
<dbReference type="AlphaFoldDB" id="A0A3A8AD57"/>
<organism evidence="3 4">
    <name type="scientific">Oceaniradius stylonematis</name>
    <dbReference type="NCBI Taxonomy" id="2184161"/>
    <lineage>
        <taxon>Bacteria</taxon>
        <taxon>Pseudomonadati</taxon>
        <taxon>Pseudomonadota</taxon>
        <taxon>Alphaproteobacteria</taxon>
        <taxon>Hyphomicrobiales</taxon>
        <taxon>Ahrensiaceae</taxon>
        <taxon>Oceaniradius</taxon>
    </lineage>
</organism>
<evidence type="ECO:0000259" key="2">
    <source>
        <dbReference type="Pfam" id="PF03435"/>
    </source>
</evidence>
<dbReference type="SUPFAM" id="SSF51735">
    <property type="entry name" value="NAD(P)-binding Rossmann-fold domains"/>
    <property type="match status" value="1"/>
</dbReference>
<dbReference type="GO" id="GO:0005886">
    <property type="term" value="C:plasma membrane"/>
    <property type="evidence" value="ECO:0007669"/>
    <property type="project" value="TreeGrafter"/>
</dbReference>
<evidence type="ECO:0000313" key="3">
    <source>
        <dbReference type="EMBL" id="RKF08257.1"/>
    </source>
</evidence>
<protein>
    <submittedName>
        <fullName evidence="3">Saccharopine dehydrogenase</fullName>
    </submittedName>
</protein>
<dbReference type="PANTHER" id="PTHR12286">
    <property type="entry name" value="SACCHAROPINE DEHYDROGENASE-LIKE OXIDOREDUCTASE"/>
    <property type="match status" value="1"/>
</dbReference>
<evidence type="ECO:0000313" key="4">
    <source>
        <dbReference type="Proteomes" id="UP000246132"/>
    </source>
</evidence>
<name>A0A3A8AD57_9HYPH</name>
<keyword evidence="4" id="KW-1185">Reference proteome</keyword>
<dbReference type="EMBL" id="QFWV02000002">
    <property type="protein sequence ID" value="RKF08257.1"/>
    <property type="molecule type" value="Genomic_DNA"/>
</dbReference>
<evidence type="ECO:0000256" key="1">
    <source>
        <dbReference type="SAM" id="MobiDB-lite"/>
    </source>
</evidence>
<gene>
    <name evidence="3" type="ORF">DEM25_002910</name>
</gene>
<dbReference type="InterPro" id="IPR036291">
    <property type="entry name" value="NAD(P)-bd_dom_sf"/>
</dbReference>
<sequence>MGRRNRAGAASREDRQQGRRFPMGETSPRAEREFDIVLWGATGATGRRAAHHLARRGAENGVSLAIGGRNRAKLETVRDGLAGGDTIAILVGDSLDAAFMHDMTARTRVVVSTVGPFALYGSELVAACAANGTHYCDLTGEPQWMRAMIDAHQDTARRTGARIVHACGHDSIPSDLGVQFLQEAAVARHGKPCRRIANRITRMKGGFSGGTAASFVNAMKVRETDPDFDRLSQDPYALCPEGERDGPDGPDRMMPLEVSWDADLQAWTKPFFMGPMNSKVVRRTNAIMDYPYGRDFTYQETALTRGGIGGWWAAMSYTLFGRALLIAMAIPATRRLLQRRVLPKSGEGPSKEVRETGSYEMVMVGEMPDGTILKARITAQGDPGVRSTTLMLTEAALCLAEDADRIAVGGGFWTPAAAMGPLLRDRITEHAGLSFEMMDDEPG</sequence>
<dbReference type="Proteomes" id="UP000246132">
    <property type="component" value="Unassembled WGS sequence"/>
</dbReference>
<proteinExistence type="predicted"/>
<comment type="caution">
    <text evidence="3">The sequence shown here is derived from an EMBL/GenBank/DDBJ whole genome shotgun (WGS) entry which is preliminary data.</text>
</comment>
<dbReference type="PANTHER" id="PTHR12286:SF5">
    <property type="entry name" value="SACCHAROPINE DEHYDROGENASE-LIKE OXIDOREDUCTASE"/>
    <property type="match status" value="1"/>
</dbReference>
<reference evidence="3 4" key="1">
    <citation type="journal article" date="2018" name="Int. J. Syst. Bacteriol.">
        <title>Oceaniradius stylonemae gen. nov., sp. nov., isolated from a red alga, Stylonema cornu-cervi.</title>
        <authorList>
            <person name="Jeong S."/>
        </authorList>
    </citation>
    <scope>NUCLEOTIDE SEQUENCE [LARGE SCALE GENOMIC DNA]</scope>
    <source>
        <strain evidence="3 4">StC1</strain>
    </source>
</reference>
<accession>A0A3A8AD57</accession>
<dbReference type="InterPro" id="IPR005097">
    <property type="entry name" value="Sacchrp_dh_NADP-bd"/>
</dbReference>
<dbReference type="InterPro" id="IPR051276">
    <property type="entry name" value="Saccharopine_DH-like_oxidrdct"/>
</dbReference>